<evidence type="ECO:0000313" key="2">
    <source>
        <dbReference type="Proteomes" id="UP001190700"/>
    </source>
</evidence>
<protein>
    <submittedName>
        <fullName evidence="1">Uncharacterized protein</fullName>
    </submittedName>
</protein>
<evidence type="ECO:0000313" key="1">
    <source>
        <dbReference type="EMBL" id="KAK3281497.1"/>
    </source>
</evidence>
<name>A0AAE0GNU1_9CHLO</name>
<dbReference type="Proteomes" id="UP001190700">
    <property type="component" value="Unassembled WGS sequence"/>
</dbReference>
<dbReference type="AlphaFoldDB" id="A0AAE0GNU1"/>
<proteinExistence type="predicted"/>
<comment type="caution">
    <text evidence="1">The sequence shown here is derived from an EMBL/GenBank/DDBJ whole genome shotgun (WGS) entry which is preliminary data.</text>
</comment>
<keyword evidence="2" id="KW-1185">Reference proteome</keyword>
<accession>A0AAE0GNU1</accession>
<sequence>MHVDSVATNPKANVDADDSPPFFALEKTLEKHVGNEVSQINGRLLRGRVLVVYGHAEEERVVREAIARTKSTSACDISQLHTPPKARTNAPTLNDGDVVVCYRVSDDVMRFWATRFQMLPSKSRKEITVKRVGVY</sequence>
<organism evidence="1 2">
    <name type="scientific">Cymbomonas tetramitiformis</name>
    <dbReference type="NCBI Taxonomy" id="36881"/>
    <lineage>
        <taxon>Eukaryota</taxon>
        <taxon>Viridiplantae</taxon>
        <taxon>Chlorophyta</taxon>
        <taxon>Pyramimonadophyceae</taxon>
        <taxon>Pyramimonadales</taxon>
        <taxon>Pyramimonadaceae</taxon>
        <taxon>Cymbomonas</taxon>
    </lineage>
</organism>
<gene>
    <name evidence="1" type="ORF">CYMTET_10726</name>
</gene>
<dbReference type="EMBL" id="LGRX02003820">
    <property type="protein sequence ID" value="KAK3281497.1"/>
    <property type="molecule type" value="Genomic_DNA"/>
</dbReference>
<reference evidence="1 2" key="1">
    <citation type="journal article" date="2015" name="Genome Biol. Evol.">
        <title>Comparative Genomics of a Bacterivorous Green Alga Reveals Evolutionary Causalities and Consequences of Phago-Mixotrophic Mode of Nutrition.</title>
        <authorList>
            <person name="Burns J.A."/>
            <person name="Paasch A."/>
            <person name="Narechania A."/>
            <person name="Kim E."/>
        </authorList>
    </citation>
    <scope>NUCLEOTIDE SEQUENCE [LARGE SCALE GENOMIC DNA]</scope>
    <source>
        <strain evidence="1 2">PLY_AMNH</strain>
    </source>
</reference>